<dbReference type="PROSITE" id="PS50011">
    <property type="entry name" value="PROTEIN_KINASE_DOM"/>
    <property type="match status" value="1"/>
</dbReference>
<dbReference type="PROSITE" id="PS00108">
    <property type="entry name" value="PROTEIN_KINASE_ST"/>
    <property type="match status" value="1"/>
</dbReference>
<dbReference type="GO" id="GO:0004674">
    <property type="term" value="F:protein serine/threonine kinase activity"/>
    <property type="evidence" value="ECO:0007669"/>
    <property type="project" value="UniProtKB-EC"/>
</dbReference>
<evidence type="ECO:0000313" key="5">
    <source>
        <dbReference type="Proteomes" id="UP000039865"/>
    </source>
</evidence>
<dbReference type="Gene3D" id="1.10.510.10">
    <property type="entry name" value="Transferase(Phosphotransferase) domain 1"/>
    <property type="match status" value="1"/>
</dbReference>
<dbReference type="OrthoDB" id="5979581at2759"/>
<dbReference type="InterPro" id="IPR000719">
    <property type="entry name" value="Prot_kinase_dom"/>
</dbReference>
<dbReference type="EMBL" id="CCKQ01004510">
    <property type="protein sequence ID" value="CDW75670.1"/>
    <property type="molecule type" value="Genomic_DNA"/>
</dbReference>
<feature type="domain" description="Protein kinase" evidence="3">
    <location>
        <begin position="1"/>
        <end position="301"/>
    </location>
</feature>
<reference evidence="4 5" key="1">
    <citation type="submission" date="2014-06" db="EMBL/GenBank/DDBJ databases">
        <authorList>
            <person name="Swart Estienne"/>
        </authorList>
    </citation>
    <scope>NUCLEOTIDE SEQUENCE [LARGE SCALE GENOMIC DNA]</scope>
    <source>
        <strain evidence="4 5">130c</strain>
    </source>
</reference>
<dbReference type="Proteomes" id="UP000039865">
    <property type="component" value="Unassembled WGS sequence"/>
</dbReference>
<dbReference type="GO" id="GO:0005524">
    <property type="term" value="F:ATP binding"/>
    <property type="evidence" value="ECO:0007669"/>
    <property type="project" value="InterPro"/>
</dbReference>
<protein>
    <recommendedName>
        <fullName evidence="2">Casein kinase I</fullName>
        <ecNumber evidence="1">2.7.11.1</ecNumber>
    </recommendedName>
</protein>
<keyword evidence="5" id="KW-1185">Reference proteome</keyword>
<dbReference type="InterPro" id="IPR008271">
    <property type="entry name" value="Ser/Thr_kinase_AS"/>
</dbReference>
<dbReference type="EC" id="2.7.11.1" evidence="1"/>
<dbReference type="InParanoid" id="A0A078A0J7"/>
<keyword evidence="4" id="KW-0808">Transferase</keyword>
<dbReference type="PANTHER" id="PTHR11909">
    <property type="entry name" value="CASEIN KINASE-RELATED"/>
    <property type="match status" value="1"/>
</dbReference>
<dbReference type="InterPro" id="IPR011009">
    <property type="entry name" value="Kinase-like_dom_sf"/>
</dbReference>
<organism evidence="4 5">
    <name type="scientific">Stylonychia lemnae</name>
    <name type="common">Ciliate</name>
    <dbReference type="NCBI Taxonomy" id="5949"/>
    <lineage>
        <taxon>Eukaryota</taxon>
        <taxon>Sar</taxon>
        <taxon>Alveolata</taxon>
        <taxon>Ciliophora</taxon>
        <taxon>Intramacronucleata</taxon>
        <taxon>Spirotrichea</taxon>
        <taxon>Stichotrichia</taxon>
        <taxon>Sporadotrichida</taxon>
        <taxon>Oxytrichidae</taxon>
        <taxon>Stylonychinae</taxon>
        <taxon>Stylonychia</taxon>
    </lineage>
</organism>
<dbReference type="Pfam" id="PF00069">
    <property type="entry name" value="Pkinase"/>
    <property type="match status" value="1"/>
</dbReference>
<sequence length="301" mass="35789">MGLFANTKKMEKLLLLRWKNKVDLIFLILEKQYFFVKYKKNNKKQMRKSQLSKNPRLPQMYGSGIFQIEIKSEKGEELQKVTVQYIILDYFEQTLNQYYKLKVDQFGIESQIQVLEEVVNLIKSLHAFNYIHNDIKPDNFMVKNSKSENENHIYLIDFGSIDQFKQEYFDDMKKVMLKGTPFTASIHTMKGLYSCQGDDLISALYSLLILSIGQKIPWHDLCLQFDLAKRKYQFYDLIHDEKVKLKPDLNIYGKFENALINQIKILEKLRFEEPLKYTIQIDYDSIIQEVKSDCRKVIIKK</sequence>
<evidence type="ECO:0000256" key="1">
    <source>
        <dbReference type="ARBA" id="ARBA00012513"/>
    </source>
</evidence>
<evidence type="ECO:0000256" key="2">
    <source>
        <dbReference type="ARBA" id="ARBA00023860"/>
    </source>
</evidence>
<gene>
    <name evidence="4" type="primary">Contig4718.g5036</name>
    <name evidence="4" type="ORF">STYLEM_4663</name>
</gene>
<dbReference type="SUPFAM" id="SSF56112">
    <property type="entry name" value="Protein kinase-like (PK-like)"/>
    <property type="match status" value="1"/>
</dbReference>
<proteinExistence type="predicted"/>
<evidence type="ECO:0000259" key="3">
    <source>
        <dbReference type="PROSITE" id="PS50011"/>
    </source>
</evidence>
<evidence type="ECO:0000313" key="4">
    <source>
        <dbReference type="EMBL" id="CDW75670.1"/>
    </source>
</evidence>
<keyword evidence="4" id="KW-0418">Kinase</keyword>
<accession>A0A078A0J7</accession>
<dbReference type="AlphaFoldDB" id="A0A078A0J7"/>
<dbReference type="InterPro" id="IPR050235">
    <property type="entry name" value="CK1_Ser-Thr_kinase"/>
</dbReference>
<name>A0A078A0J7_STYLE</name>